<protein>
    <recommendedName>
        <fullName evidence="2">RNA pseudouridylate synthase</fullName>
    </recommendedName>
    <alternativeName>
        <fullName evidence="3">RNA-uridine isomerase</fullName>
    </alternativeName>
</protein>
<evidence type="ECO:0000313" key="6">
    <source>
        <dbReference type="Proteomes" id="UP000643810"/>
    </source>
</evidence>
<sequence>MELEVLFEDEDVLVCYKPAGVATQTAKMTEPDMVSMIRNYRVAKGESDYVGVIHRLDQPVEGVLVFAKNAAAAAILGKELKARQFAKYYYAIVTRENIPETGVLEDYVVKDGRKNRAMVVTESNPRAKKARLSYEVVKRLDDRSLLDIHLDTGRFHQIRVQLASRTAPILGDVKYGGSRTGEPLCLCSYRLQFTHPVSEEGMDFSIKPRGREFGDFFA</sequence>
<dbReference type="SUPFAM" id="SSF55120">
    <property type="entry name" value="Pseudouridine synthase"/>
    <property type="match status" value="1"/>
</dbReference>
<evidence type="ECO:0000256" key="3">
    <source>
        <dbReference type="ARBA" id="ARBA00033164"/>
    </source>
</evidence>
<keyword evidence="6" id="KW-1185">Reference proteome</keyword>
<evidence type="ECO:0000313" key="5">
    <source>
        <dbReference type="EMBL" id="MBC5686557.1"/>
    </source>
</evidence>
<organism evidence="5 6">
    <name type="scientific">Roseburia lenta</name>
    <dbReference type="NCBI Taxonomy" id="2763061"/>
    <lineage>
        <taxon>Bacteria</taxon>
        <taxon>Bacillati</taxon>
        <taxon>Bacillota</taxon>
        <taxon>Clostridia</taxon>
        <taxon>Lachnospirales</taxon>
        <taxon>Lachnospiraceae</taxon>
        <taxon>Roseburia</taxon>
    </lineage>
</organism>
<name>A0ABR7GGI3_9FIRM</name>
<feature type="domain" description="Pseudouridine synthase RsuA/RluA-like" evidence="4">
    <location>
        <begin position="11"/>
        <end position="164"/>
    </location>
</feature>
<dbReference type="EMBL" id="JACOPG010000003">
    <property type="protein sequence ID" value="MBC5686557.1"/>
    <property type="molecule type" value="Genomic_DNA"/>
</dbReference>
<dbReference type="CDD" id="cd02869">
    <property type="entry name" value="PseudoU_synth_RluA_like"/>
    <property type="match status" value="1"/>
</dbReference>
<gene>
    <name evidence="5" type="ORF">H8R94_08095</name>
</gene>
<reference evidence="5 6" key="1">
    <citation type="submission" date="2020-08" db="EMBL/GenBank/DDBJ databases">
        <title>Genome public.</title>
        <authorList>
            <person name="Liu C."/>
            <person name="Sun Q."/>
        </authorList>
    </citation>
    <scope>NUCLEOTIDE SEQUENCE [LARGE SCALE GENOMIC DNA]</scope>
    <source>
        <strain evidence="5 6">NSJ-9</strain>
    </source>
</reference>
<accession>A0ABR7GGI3</accession>
<dbReference type="InterPro" id="IPR050188">
    <property type="entry name" value="RluA_PseudoU_synthase"/>
</dbReference>
<dbReference type="Proteomes" id="UP000643810">
    <property type="component" value="Unassembled WGS sequence"/>
</dbReference>
<comment type="caution">
    <text evidence="5">The sequence shown here is derived from an EMBL/GenBank/DDBJ whole genome shotgun (WGS) entry which is preliminary data.</text>
</comment>
<dbReference type="RefSeq" id="WP_118281481.1">
    <property type="nucleotide sequence ID" value="NZ_JACOPG010000003.1"/>
</dbReference>
<dbReference type="InterPro" id="IPR006145">
    <property type="entry name" value="PsdUridine_synth_RsuA/RluA"/>
</dbReference>
<comment type="catalytic activity">
    <reaction evidence="1">
        <text>a uridine in RNA = a pseudouridine in RNA</text>
        <dbReference type="Rhea" id="RHEA:48348"/>
        <dbReference type="Rhea" id="RHEA-COMP:12068"/>
        <dbReference type="Rhea" id="RHEA-COMP:12069"/>
        <dbReference type="ChEBI" id="CHEBI:65314"/>
        <dbReference type="ChEBI" id="CHEBI:65315"/>
    </reaction>
</comment>
<dbReference type="PANTHER" id="PTHR21600">
    <property type="entry name" value="MITOCHONDRIAL RNA PSEUDOURIDINE SYNTHASE"/>
    <property type="match status" value="1"/>
</dbReference>
<dbReference type="Pfam" id="PF00849">
    <property type="entry name" value="PseudoU_synth_2"/>
    <property type="match status" value="1"/>
</dbReference>
<proteinExistence type="predicted"/>
<evidence type="ECO:0000256" key="1">
    <source>
        <dbReference type="ARBA" id="ARBA00000073"/>
    </source>
</evidence>
<evidence type="ECO:0000259" key="4">
    <source>
        <dbReference type="Pfam" id="PF00849"/>
    </source>
</evidence>
<dbReference type="Gene3D" id="3.30.2350.10">
    <property type="entry name" value="Pseudouridine synthase"/>
    <property type="match status" value="1"/>
</dbReference>
<evidence type="ECO:0000256" key="2">
    <source>
        <dbReference type="ARBA" id="ARBA00031870"/>
    </source>
</evidence>
<dbReference type="InterPro" id="IPR020103">
    <property type="entry name" value="PsdUridine_synth_cat_dom_sf"/>
</dbReference>